<protein>
    <submittedName>
        <fullName evidence="1">Uncharacterized protein</fullName>
    </submittedName>
</protein>
<name>A0A0A9AHY1_ARUDO</name>
<dbReference type="AlphaFoldDB" id="A0A0A9AHY1"/>
<reference evidence="1" key="2">
    <citation type="journal article" date="2015" name="Data Brief">
        <title>Shoot transcriptome of the giant reed, Arundo donax.</title>
        <authorList>
            <person name="Barrero R.A."/>
            <person name="Guerrero F.D."/>
            <person name="Moolhuijzen P."/>
            <person name="Goolsby J.A."/>
            <person name="Tidwell J."/>
            <person name="Bellgard S.E."/>
            <person name="Bellgard M.I."/>
        </authorList>
    </citation>
    <scope>NUCLEOTIDE SEQUENCE</scope>
    <source>
        <tissue evidence="1">Shoot tissue taken approximately 20 cm above the soil surface</tissue>
    </source>
</reference>
<accession>A0A0A9AHY1</accession>
<organism evidence="1">
    <name type="scientific">Arundo donax</name>
    <name type="common">Giant reed</name>
    <name type="synonym">Donax arundinaceus</name>
    <dbReference type="NCBI Taxonomy" id="35708"/>
    <lineage>
        <taxon>Eukaryota</taxon>
        <taxon>Viridiplantae</taxon>
        <taxon>Streptophyta</taxon>
        <taxon>Embryophyta</taxon>
        <taxon>Tracheophyta</taxon>
        <taxon>Spermatophyta</taxon>
        <taxon>Magnoliopsida</taxon>
        <taxon>Liliopsida</taxon>
        <taxon>Poales</taxon>
        <taxon>Poaceae</taxon>
        <taxon>PACMAD clade</taxon>
        <taxon>Arundinoideae</taxon>
        <taxon>Arundineae</taxon>
        <taxon>Arundo</taxon>
    </lineage>
</organism>
<sequence length="51" mass="5982">MRMEASRRGSRRVREQHWMAAERRADRRRGLIASVARDVFVEMLLKAAVAK</sequence>
<dbReference type="EMBL" id="GBRH01251208">
    <property type="protein sequence ID" value="JAD46687.1"/>
    <property type="molecule type" value="Transcribed_RNA"/>
</dbReference>
<reference evidence="1" key="1">
    <citation type="submission" date="2014-09" db="EMBL/GenBank/DDBJ databases">
        <authorList>
            <person name="Magalhaes I.L.F."/>
            <person name="Oliveira U."/>
            <person name="Santos F.R."/>
            <person name="Vidigal T.H.D.A."/>
            <person name="Brescovit A.D."/>
            <person name="Santos A.J."/>
        </authorList>
    </citation>
    <scope>NUCLEOTIDE SEQUENCE</scope>
    <source>
        <tissue evidence="1">Shoot tissue taken approximately 20 cm above the soil surface</tissue>
    </source>
</reference>
<proteinExistence type="predicted"/>
<evidence type="ECO:0000313" key="1">
    <source>
        <dbReference type="EMBL" id="JAD46687.1"/>
    </source>
</evidence>